<sequence>MFTLETWALSSDETVSKKPISYNNTAVAQSGDSDRFQASEERKTGHANRANRQILNAVIHCPHGLVPDCRCARKLSADKTRQLTEQQAKVSAASFMRSEMERLNERDSFKY</sequence>
<organism evidence="2 3">
    <name type="scientific">Rotaria magnacalcarata</name>
    <dbReference type="NCBI Taxonomy" id="392030"/>
    <lineage>
        <taxon>Eukaryota</taxon>
        <taxon>Metazoa</taxon>
        <taxon>Spiralia</taxon>
        <taxon>Gnathifera</taxon>
        <taxon>Rotifera</taxon>
        <taxon>Eurotatoria</taxon>
        <taxon>Bdelloidea</taxon>
        <taxon>Philodinida</taxon>
        <taxon>Philodinidae</taxon>
        <taxon>Rotaria</taxon>
    </lineage>
</organism>
<feature type="region of interest" description="Disordered" evidence="1">
    <location>
        <begin position="26"/>
        <end position="49"/>
    </location>
</feature>
<gene>
    <name evidence="2" type="ORF">XDN619_LOCUS6490</name>
</gene>
<name>A0A816NUC2_9BILA</name>
<feature type="non-terminal residue" evidence="2">
    <location>
        <position position="111"/>
    </location>
</feature>
<reference evidence="2" key="1">
    <citation type="submission" date="2021-02" db="EMBL/GenBank/DDBJ databases">
        <authorList>
            <person name="Nowell W R."/>
        </authorList>
    </citation>
    <scope>NUCLEOTIDE SEQUENCE</scope>
</reference>
<dbReference type="EMBL" id="CAJNRG010001854">
    <property type="protein sequence ID" value="CAF2039927.1"/>
    <property type="molecule type" value="Genomic_DNA"/>
</dbReference>
<evidence type="ECO:0000313" key="3">
    <source>
        <dbReference type="Proteomes" id="UP000663887"/>
    </source>
</evidence>
<accession>A0A816NUC2</accession>
<dbReference type="Proteomes" id="UP000663887">
    <property type="component" value="Unassembled WGS sequence"/>
</dbReference>
<comment type="caution">
    <text evidence="2">The sequence shown here is derived from an EMBL/GenBank/DDBJ whole genome shotgun (WGS) entry which is preliminary data.</text>
</comment>
<evidence type="ECO:0000256" key="1">
    <source>
        <dbReference type="SAM" id="MobiDB-lite"/>
    </source>
</evidence>
<proteinExistence type="predicted"/>
<evidence type="ECO:0000313" key="2">
    <source>
        <dbReference type="EMBL" id="CAF2039927.1"/>
    </source>
</evidence>
<dbReference type="AlphaFoldDB" id="A0A816NUC2"/>
<feature type="compositionally biased region" description="Basic and acidic residues" evidence="1">
    <location>
        <begin position="32"/>
        <end position="44"/>
    </location>
</feature>
<protein>
    <submittedName>
        <fullName evidence="2">Uncharacterized protein</fullName>
    </submittedName>
</protein>